<reference evidence="2" key="1">
    <citation type="journal article" date="2019" name="Int. J. Syst. Evol. Microbiol.">
        <title>The Global Catalogue of Microorganisms (GCM) 10K type strain sequencing project: providing services to taxonomists for standard genome sequencing and annotation.</title>
        <authorList>
            <consortium name="The Broad Institute Genomics Platform"/>
            <consortium name="The Broad Institute Genome Sequencing Center for Infectious Disease"/>
            <person name="Wu L."/>
            <person name="Ma J."/>
        </authorList>
    </citation>
    <scope>NUCLEOTIDE SEQUENCE [LARGE SCALE GENOMIC DNA]</scope>
    <source>
        <strain evidence="2">KCTC 19812</strain>
    </source>
</reference>
<sequence length="190" mass="22028">MKEILKVITNNISPLSEEEWQDFHQIWKPFSCKRKECLSPVGKREDNLYFITEGLQRIFYEDQEKEATLIFTYPHSFGGILDSFILRTPSKFAYEALTPSKFLRAHHDDLEKLSLKHAGIAKFIKIGITGALAGVLERQVELQTFSSEEKFRKLLNRSPHILQMIPHKYLANYIGIDPTNFSKLINSIKL</sequence>
<evidence type="ECO:0000313" key="2">
    <source>
        <dbReference type="Proteomes" id="UP001597414"/>
    </source>
</evidence>
<dbReference type="SUPFAM" id="SSF51206">
    <property type="entry name" value="cAMP-binding domain-like"/>
    <property type="match status" value="1"/>
</dbReference>
<dbReference type="EMBL" id="JBHUIV010000010">
    <property type="protein sequence ID" value="MFD2200828.1"/>
    <property type="molecule type" value="Genomic_DNA"/>
</dbReference>
<dbReference type="RefSeq" id="WP_380800698.1">
    <property type="nucleotide sequence ID" value="NZ_JBHUIV010000010.1"/>
</dbReference>
<proteinExistence type="predicted"/>
<keyword evidence="2" id="KW-1185">Reference proteome</keyword>
<name>A0ABW5B4S4_9BACT</name>
<gene>
    <name evidence="1" type="ORF">ACFSKV_04570</name>
</gene>
<protein>
    <submittedName>
        <fullName evidence="1">Crp/Fnr family transcriptional regulator</fullName>
    </submittedName>
</protein>
<dbReference type="InterPro" id="IPR018490">
    <property type="entry name" value="cNMP-bd_dom_sf"/>
</dbReference>
<accession>A0ABW5B4S4</accession>
<organism evidence="1 2">
    <name type="scientific">Shivajiella indica</name>
    <dbReference type="NCBI Taxonomy" id="872115"/>
    <lineage>
        <taxon>Bacteria</taxon>
        <taxon>Pseudomonadati</taxon>
        <taxon>Bacteroidota</taxon>
        <taxon>Cytophagia</taxon>
        <taxon>Cytophagales</taxon>
        <taxon>Cyclobacteriaceae</taxon>
        <taxon>Shivajiella</taxon>
    </lineage>
</organism>
<dbReference type="Proteomes" id="UP001597414">
    <property type="component" value="Unassembled WGS sequence"/>
</dbReference>
<comment type="caution">
    <text evidence="1">The sequence shown here is derived from an EMBL/GenBank/DDBJ whole genome shotgun (WGS) entry which is preliminary data.</text>
</comment>
<evidence type="ECO:0000313" key="1">
    <source>
        <dbReference type="EMBL" id="MFD2200828.1"/>
    </source>
</evidence>
<dbReference type="InterPro" id="IPR014710">
    <property type="entry name" value="RmlC-like_jellyroll"/>
</dbReference>
<dbReference type="Gene3D" id="2.60.120.10">
    <property type="entry name" value="Jelly Rolls"/>
    <property type="match status" value="1"/>
</dbReference>